<sequence>MIKKRVYSLFILGFILLSSVTAMAEKTGNAGAPSDELRSLDSRIQNLKKEVLDLNRDLFMLEEELLFPSNTQISVFLSIDIGNLFQLDSVQVRLNDKIVANHLYTKREVAALKRGGVQRIYTGNLPSGKHEIVAYYTGIGPNKRVYKQGSTTIIEKTSAAQFVELKISDNTVQQQPQFEVKVWE</sequence>
<feature type="coiled-coil region" evidence="1">
    <location>
        <begin position="37"/>
        <end position="64"/>
    </location>
</feature>
<dbReference type="EMBL" id="UOFT01000023">
    <property type="protein sequence ID" value="VAW92164.1"/>
    <property type="molecule type" value="Genomic_DNA"/>
</dbReference>
<evidence type="ECO:0008006" key="3">
    <source>
        <dbReference type="Google" id="ProtNLM"/>
    </source>
</evidence>
<organism evidence="2">
    <name type="scientific">hydrothermal vent metagenome</name>
    <dbReference type="NCBI Taxonomy" id="652676"/>
    <lineage>
        <taxon>unclassified sequences</taxon>
        <taxon>metagenomes</taxon>
        <taxon>ecological metagenomes</taxon>
    </lineage>
</organism>
<keyword evidence="1" id="KW-0175">Coiled coil</keyword>
<reference evidence="2" key="1">
    <citation type="submission" date="2018-06" db="EMBL/GenBank/DDBJ databases">
        <authorList>
            <person name="Zhirakovskaya E."/>
        </authorList>
    </citation>
    <scope>NUCLEOTIDE SEQUENCE</scope>
</reference>
<protein>
    <recommendedName>
        <fullName evidence="3">AraC family transcriptional regulator</fullName>
    </recommendedName>
</protein>
<accession>A0A3B1AE58</accession>
<gene>
    <name evidence="2" type="ORF">MNBD_GAMMA23-223</name>
</gene>
<name>A0A3B1AE58_9ZZZZ</name>
<evidence type="ECO:0000313" key="2">
    <source>
        <dbReference type="EMBL" id="VAW92164.1"/>
    </source>
</evidence>
<dbReference type="AlphaFoldDB" id="A0A3B1AE58"/>
<proteinExistence type="predicted"/>
<evidence type="ECO:0000256" key="1">
    <source>
        <dbReference type="SAM" id="Coils"/>
    </source>
</evidence>